<protein>
    <recommendedName>
        <fullName evidence="5">Cyanophycinase</fullName>
        <ecNumber evidence="4">3.4.15.6</ecNumber>
    </recommendedName>
</protein>
<keyword evidence="10" id="KW-1185">Reference proteome</keyword>
<evidence type="ECO:0000256" key="3">
    <source>
        <dbReference type="ARBA" id="ARBA00006534"/>
    </source>
</evidence>
<evidence type="ECO:0000256" key="1">
    <source>
        <dbReference type="ARBA" id="ARBA00001092"/>
    </source>
</evidence>
<keyword evidence="7" id="KW-0378">Hydrolase</keyword>
<dbReference type="InterPro" id="IPR029062">
    <property type="entry name" value="Class_I_gatase-like"/>
</dbReference>
<evidence type="ECO:0000313" key="10">
    <source>
        <dbReference type="Proteomes" id="UP000034071"/>
    </source>
</evidence>
<accession>A0A0F6RCD3</accession>
<evidence type="ECO:0000256" key="8">
    <source>
        <dbReference type="ARBA" id="ARBA00022825"/>
    </source>
</evidence>
<dbReference type="InterPro" id="IPR011811">
    <property type="entry name" value="Peptidase_S51_cyanophycinase"/>
</dbReference>
<dbReference type="RefSeq" id="WP_046561064.1">
    <property type="nucleotide sequence ID" value="NZ_CP010975.1"/>
</dbReference>
<evidence type="ECO:0000256" key="6">
    <source>
        <dbReference type="ARBA" id="ARBA00022670"/>
    </source>
</evidence>
<gene>
    <name evidence="9" type="ORF">TQ33_0977</name>
</gene>
<dbReference type="PANTHER" id="PTHR36175">
    <property type="entry name" value="CYANOPHYCINASE"/>
    <property type="match status" value="1"/>
</dbReference>
<dbReference type="EMBL" id="CP010975">
    <property type="protein sequence ID" value="AKE51941.1"/>
    <property type="molecule type" value="Genomic_DNA"/>
</dbReference>
<dbReference type="EC" id="3.4.15.6" evidence="4"/>
<dbReference type="OrthoDB" id="9799980at2"/>
<comment type="catalytic activity">
    <reaction evidence="1">
        <text>[L-4-(L-arginin-2-N-yl)aspartate](n) + H2O = [L-4-(L-arginin-2-N-yl)aspartate](n-1) + L-4-(L-arginin-2-N-yl)aspartate</text>
        <dbReference type="Rhea" id="RHEA:12845"/>
        <dbReference type="Rhea" id="RHEA-COMP:13728"/>
        <dbReference type="Rhea" id="RHEA-COMP:13734"/>
        <dbReference type="ChEBI" id="CHEBI:15377"/>
        <dbReference type="ChEBI" id="CHEBI:137986"/>
        <dbReference type="ChEBI" id="CHEBI:137991"/>
        <dbReference type="EC" id="3.4.15.6"/>
    </reaction>
</comment>
<dbReference type="HOGENOM" id="CLU_053928_0_0_6"/>
<dbReference type="Proteomes" id="UP000034071">
    <property type="component" value="Chromosome"/>
</dbReference>
<evidence type="ECO:0000256" key="7">
    <source>
        <dbReference type="ARBA" id="ARBA00022801"/>
    </source>
</evidence>
<dbReference type="Gene3D" id="3.40.50.880">
    <property type="match status" value="1"/>
</dbReference>
<evidence type="ECO:0000256" key="5">
    <source>
        <dbReference type="ARBA" id="ARBA00015719"/>
    </source>
</evidence>
<dbReference type="AlphaFoldDB" id="A0A0F6RCD3"/>
<sequence length="272" mass="29212">MPSQGSGKFDRGYIIPIGGCSHQLHDIVAEQVRSICLSASATAVILNVGQEKIAHNIEKTLLANGFESCVELDIRTRQDTNNEQLIKQMSDKELIVIVGEKPLQISTLIGGTPIAKQLRKLNADGVHVMGSYGAAALLSEHMIAGGEDSITPKQDGVTMAPGLGLTNRFMLDYHFEQPGRLGRLLTALSYNPFTIGVGIDEGSALFISPQDELQVYGDGSATLIDPSNLQYSSMGTAGSGDYISLFGLQMHILAPGSRFKAADHKAFDEHWA</sequence>
<proteinExistence type="inferred from homology"/>
<dbReference type="GO" id="GO:0008236">
    <property type="term" value="F:serine-type peptidase activity"/>
    <property type="evidence" value="ECO:0007669"/>
    <property type="project" value="UniProtKB-KW"/>
</dbReference>
<evidence type="ECO:0000256" key="4">
    <source>
        <dbReference type="ARBA" id="ARBA00013115"/>
    </source>
</evidence>
<dbReference type="SUPFAM" id="SSF52317">
    <property type="entry name" value="Class I glutamine amidotransferase-like"/>
    <property type="match status" value="1"/>
</dbReference>
<evidence type="ECO:0000256" key="2">
    <source>
        <dbReference type="ARBA" id="ARBA00002039"/>
    </source>
</evidence>
<dbReference type="STRING" id="914150.TQ33_0977"/>
<organism evidence="9 10">
    <name type="scientific">Kangiella geojedonensis</name>
    <dbReference type="NCBI Taxonomy" id="914150"/>
    <lineage>
        <taxon>Bacteria</taxon>
        <taxon>Pseudomonadati</taxon>
        <taxon>Pseudomonadota</taxon>
        <taxon>Gammaproteobacteria</taxon>
        <taxon>Kangiellales</taxon>
        <taxon>Kangiellaceae</taxon>
        <taxon>Kangiella</taxon>
    </lineage>
</organism>
<dbReference type="GO" id="GO:0008241">
    <property type="term" value="F:peptidyl-dipeptidase activity"/>
    <property type="evidence" value="ECO:0007669"/>
    <property type="project" value="UniProtKB-EC"/>
</dbReference>
<dbReference type="Pfam" id="PF03575">
    <property type="entry name" value="Peptidase_S51"/>
    <property type="match status" value="1"/>
</dbReference>
<dbReference type="PANTHER" id="PTHR36175:SF1">
    <property type="entry name" value="CYANOPHYCINASE"/>
    <property type="match status" value="1"/>
</dbReference>
<keyword evidence="8" id="KW-0720">Serine protease</keyword>
<reference evidence="9 10" key="1">
    <citation type="submission" date="2015-02" db="EMBL/GenBank/DDBJ databases">
        <title>Complete genome sequence of Kangiella geojedonensis strain YCS-5T.</title>
        <authorList>
            <person name="Kim K.M."/>
        </authorList>
    </citation>
    <scope>NUCLEOTIDE SEQUENCE [LARGE SCALE GENOMIC DNA]</scope>
    <source>
        <strain evidence="9 10">YCS-5</strain>
    </source>
</reference>
<dbReference type="PATRIC" id="fig|914150.5.peg.991"/>
<dbReference type="CDD" id="cd03145">
    <property type="entry name" value="GAT1_cyanophycinase"/>
    <property type="match status" value="1"/>
</dbReference>
<dbReference type="NCBIfam" id="TIGR02069">
    <property type="entry name" value="cyanophycinase"/>
    <property type="match status" value="1"/>
</dbReference>
<comment type="similarity">
    <text evidence="3">Belongs to the peptidase S51 family.</text>
</comment>
<name>A0A0F6RCD3_9GAMM</name>
<dbReference type="InterPro" id="IPR005320">
    <property type="entry name" value="Peptidase_S51"/>
</dbReference>
<evidence type="ECO:0000313" key="9">
    <source>
        <dbReference type="EMBL" id="AKE51941.1"/>
    </source>
</evidence>
<comment type="function">
    <text evidence="2">Exopeptidase that catalyzes the hydrolytic cleavage of multi-L-arginyl-poly-L-aspartic acid (cyanophycin; a water-insoluble reserve polymer) into aspartate-arginine dipeptides.</text>
</comment>
<keyword evidence="6" id="KW-0645">Protease</keyword>
<dbReference type="KEGG" id="kge:TQ33_0977"/>
<dbReference type="GO" id="GO:0006508">
    <property type="term" value="P:proteolysis"/>
    <property type="evidence" value="ECO:0007669"/>
    <property type="project" value="UniProtKB-KW"/>
</dbReference>